<reference evidence="1" key="1">
    <citation type="submission" date="2015-02" db="EMBL/GenBank/DDBJ databases">
        <title>A novel member of the family Ruminococcaceae isolated from human feces.</title>
        <authorList>
            <person name="Shkoporov A.N."/>
            <person name="Chaplin A.V."/>
            <person name="Motuzova O.V."/>
            <person name="Kafarskaia L.I."/>
            <person name="Khokhlova E.V."/>
            <person name="Efimov B.A."/>
        </authorList>
    </citation>
    <scope>NUCLEOTIDE SEQUENCE [LARGE SCALE GENOMIC DNA]</scope>
    <source>
        <strain evidence="1">585-1</strain>
    </source>
</reference>
<dbReference type="RefSeq" id="WP_050006247.1">
    <property type="nucleotide sequence ID" value="NZ_CAUDWH010000098.1"/>
</dbReference>
<sequence length="127" mass="14801">MDQKQRARLAILKSVNAQHIKESEWNRNTLLQECFHSLERYQILKDEKEIAQIVKIINTNDAKQMSHCEKPIPLENRDYYVVWDSAQLPVIKCNGKSILSSWDDVVAVAFDTRIVDAEKEQTFLIRG</sequence>
<dbReference type="EMBL" id="JXXK01000030">
    <property type="protein sequence ID" value="KJF38806.1"/>
    <property type="molecule type" value="Genomic_DNA"/>
</dbReference>
<organism evidence="1 2">
    <name type="scientific">Ruthenibacterium lactatiformans</name>
    <dbReference type="NCBI Taxonomy" id="1550024"/>
    <lineage>
        <taxon>Bacteria</taxon>
        <taxon>Bacillati</taxon>
        <taxon>Bacillota</taxon>
        <taxon>Clostridia</taxon>
        <taxon>Eubacteriales</taxon>
        <taxon>Oscillospiraceae</taxon>
        <taxon>Ruthenibacterium</taxon>
    </lineage>
</organism>
<accession>A0A0D8IX04</accession>
<proteinExistence type="predicted"/>
<evidence type="ECO:0000313" key="2">
    <source>
        <dbReference type="Proteomes" id="UP000032483"/>
    </source>
</evidence>
<name>A0A0D8IX04_9FIRM</name>
<comment type="caution">
    <text evidence="1">The sequence shown here is derived from an EMBL/GenBank/DDBJ whole genome shotgun (WGS) entry which is preliminary data.</text>
</comment>
<protein>
    <submittedName>
        <fullName evidence="1">Uncharacterized protein</fullName>
    </submittedName>
</protein>
<keyword evidence="2" id="KW-1185">Reference proteome</keyword>
<dbReference type="Proteomes" id="UP000032483">
    <property type="component" value="Unassembled WGS sequence"/>
</dbReference>
<dbReference type="Pfam" id="PF24172">
    <property type="entry name" value="CdiI_ImmP"/>
    <property type="match status" value="1"/>
</dbReference>
<dbReference type="InterPro" id="IPR049585">
    <property type="entry name" value="CdiI_EcoliA0-like"/>
</dbReference>
<dbReference type="AlphaFoldDB" id="A0A0D8IX04"/>
<gene>
    <name evidence="1" type="ORF">TQ39_15810</name>
</gene>
<dbReference type="GeneID" id="42858025"/>
<evidence type="ECO:0000313" key="1">
    <source>
        <dbReference type="EMBL" id="KJF38806.1"/>
    </source>
</evidence>